<dbReference type="EMBL" id="HBIM01006907">
    <property type="protein sequence ID" value="CAE0408106.1"/>
    <property type="molecule type" value="Transcribed_RNA"/>
</dbReference>
<name>A0A7S3L1S0_9STRA</name>
<sequence length="99" mass="10624">MVRTLRIAFGEELDLQFTNDEASVFSLDGLVEGSVDRIVLKLVDSILERQEGIVDGNDGGVRVVQSGTEDETTDTAKSIDSKSDGHGVEFLVGKLGVRA</sequence>
<reference evidence="1" key="1">
    <citation type="submission" date="2021-01" db="EMBL/GenBank/DDBJ databases">
        <authorList>
            <person name="Corre E."/>
            <person name="Pelletier E."/>
            <person name="Niang G."/>
            <person name="Scheremetjew M."/>
            <person name="Finn R."/>
            <person name="Kale V."/>
            <person name="Holt S."/>
            <person name="Cochrane G."/>
            <person name="Meng A."/>
            <person name="Brown T."/>
            <person name="Cohen L."/>
        </authorList>
    </citation>
    <scope>NUCLEOTIDE SEQUENCE</scope>
    <source>
        <strain evidence="1">CCMP127</strain>
    </source>
</reference>
<gene>
    <name evidence="1" type="ORF">ACOF00016_LOCUS5881</name>
</gene>
<evidence type="ECO:0000313" key="1">
    <source>
        <dbReference type="EMBL" id="CAE0408106.1"/>
    </source>
</evidence>
<dbReference type="AlphaFoldDB" id="A0A7S3L1S0"/>
<accession>A0A7S3L1S0</accession>
<protein>
    <submittedName>
        <fullName evidence="1">Uncharacterized protein</fullName>
    </submittedName>
</protein>
<organism evidence="1">
    <name type="scientific">Amphora coffeiformis</name>
    <dbReference type="NCBI Taxonomy" id="265554"/>
    <lineage>
        <taxon>Eukaryota</taxon>
        <taxon>Sar</taxon>
        <taxon>Stramenopiles</taxon>
        <taxon>Ochrophyta</taxon>
        <taxon>Bacillariophyta</taxon>
        <taxon>Bacillariophyceae</taxon>
        <taxon>Bacillariophycidae</taxon>
        <taxon>Thalassiophysales</taxon>
        <taxon>Catenulaceae</taxon>
        <taxon>Amphora</taxon>
    </lineage>
</organism>
<proteinExistence type="predicted"/>